<proteinExistence type="predicted"/>
<organism evidence="1 3">
    <name type="scientific">Didymodactylos carnosus</name>
    <dbReference type="NCBI Taxonomy" id="1234261"/>
    <lineage>
        <taxon>Eukaryota</taxon>
        <taxon>Metazoa</taxon>
        <taxon>Spiralia</taxon>
        <taxon>Gnathifera</taxon>
        <taxon>Rotifera</taxon>
        <taxon>Eurotatoria</taxon>
        <taxon>Bdelloidea</taxon>
        <taxon>Philodinida</taxon>
        <taxon>Philodinidae</taxon>
        <taxon>Didymodactylos</taxon>
    </lineage>
</organism>
<evidence type="ECO:0000313" key="2">
    <source>
        <dbReference type="EMBL" id="CAF4307930.1"/>
    </source>
</evidence>
<dbReference type="AlphaFoldDB" id="A0A8S2FNE4"/>
<accession>A0A8S2FNE4</accession>
<dbReference type="Proteomes" id="UP000677228">
    <property type="component" value="Unassembled WGS sequence"/>
</dbReference>
<protein>
    <submittedName>
        <fullName evidence="1">Uncharacterized protein</fullName>
    </submittedName>
</protein>
<name>A0A8S2FNE4_9BILA</name>
<dbReference type="EMBL" id="CAJOBA010058429">
    <property type="protein sequence ID" value="CAF4307930.1"/>
    <property type="molecule type" value="Genomic_DNA"/>
</dbReference>
<evidence type="ECO:0000313" key="3">
    <source>
        <dbReference type="Proteomes" id="UP000677228"/>
    </source>
</evidence>
<reference evidence="1" key="1">
    <citation type="submission" date="2021-02" db="EMBL/GenBank/DDBJ databases">
        <authorList>
            <person name="Nowell W R."/>
        </authorList>
    </citation>
    <scope>NUCLEOTIDE SEQUENCE</scope>
</reference>
<gene>
    <name evidence="1" type="ORF">OVA965_LOCUS37787</name>
    <name evidence="2" type="ORF">TMI583_LOCUS38906</name>
</gene>
<dbReference type="EMBL" id="CAJNOK010036287">
    <property type="protein sequence ID" value="CAF1521025.1"/>
    <property type="molecule type" value="Genomic_DNA"/>
</dbReference>
<comment type="caution">
    <text evidence="1">The sequence shown here is derived from an EMBL/GenBank/DDBJ whole genome shotgun (WGS) entry which is preliminary data.</text>
</comment>
<evidence type="ECO:0000313" key="1">
    <source>
        <dbReference type="EMBL" id="CAF1521025.1"/>
    </source>
</evidence>
<dbReference type="Proteomes" id="UP000682733">
    <property type="component" value="Unassembled WGS sequence"/>
</dbReference>
<sequence>MSNQQSLKESDINLTSNVLPVNKKDDIILIWFDNCNIDQNIKNQFEQLHDDCLQCFNITELTDSITNIIDKNIFLIISNQYSEETLQLFHDNEKLDSFYIICINKQVYQNQKEYSKLIGVYVQRRNQDF</sequence>